<dbReference type="InterPro" id="IPR011333">
    <property type="entry name" value="SKP1/BTB/POZ_sf"/>
</dbReference>
<dbReference type="PROSITE" id="PS50097">
    <property type="entry name" value="BTB"/>
    <property type="match status" value="1"/>
</dbReference>
<proteinExistence type="predicted"/>
<organism evidence="2 3">
    <name type="scientific">Araneus ventricosus</name>
    <name type="common">Orbweaver spider</name>
    <name type="synonym">Epeira ventricosa</name>
    <dbReference type="NCBI Taxonomy" id="182803"/>
    <lineage>
        <taxon>Eukaryota</taxon>
        <taxon>Metazoa</taxon>
        <taxon>Ecdysozoa</taxon>
        <taxon>Arthropoda</taxon>
        <taxon>Chelicerata</taxon>
        <taxon>Arachnida</taxon>
        <taxon>Araneae</taxon>
        <taxon>Araneomorphae</taxon>
        <taxon>Entelegynae</taxon>
        <taxon>Araneoidea</taxon>
        <taxon>Araneidae</taxon>
        <taxon>Araneus</taxon>
    </lineage>
</organism>
<name>A0A4Y2PH52_ARAVE</name>
<feature type="domain" description="BTB" evidence="1">
    <location>
        <begin position="40"/>
        <end position="102"/>
    </location>
</feature>
<keyword evidence="3" id="KW-1185">Reference proteome</keyword>
<evidence type="ECO:0000313" key="2">
    <source>
        <dbReference type="EMBL" id="GBN51315.1"/>
    </source>
</evidence>
<dbReference type="SMART" id="SM00225">
    <property type="entry name" value="BTB"/>
    <property type="match status" value="1"/>
</dbReference>
<dbReference type="OrthoDB" id="6437200at2759"/>
<dbReference type="PANTHER" id="PTHR24413">
    <property type="entry name" value="SPECKLE-TYPE POZ PROTEIN"/>
    <property type="match status" value="1"/>
</dbReference>
<gene>
    <name evidence="2" type="primary">spoplb_3</name>
    <name evidence="2" type="ORF">AVEN_37482_1</name>
</gene>
<dbReference type="Gene3D" id="1.25.40.420">
    <property type="match status" value="1"/>
</dbReference>
<evidence type="ECO:0000313" key="3">
    <source>
        <dbReference type="Proteomes" id="UP000499080"/>
    </source>
</evidence>
<dbReference type="AlphaFoldDB" id="A0A4Y2PH52"/>
<dbReference type="InterPro" id="IPR000210">
    <property type="entry name" value="BTB/POZ_dom"/>
</dbReference>
<dbReference type="EMBL" id="BGPR01133431">
    <property type="protein sequence ID" value="GBN51315.1"/>
    <property type="molecule type" value="Genomic_DNA"/>
</dbReference>
<reference evidence="2 3" key="1">
    <citation type="journal article" date="2019" name="Sci. Rep.">
        <title>Orb-weaving spider Araneus ventricosus genome elucidates the spidroin gene catalogue.</title>
        <authorList>
            <person name="Kono N."/>
            <person name="Nakamura H."/>
            <person name="Ohtoshi R."/>
            <person name="Moran D.A.P."/>
            <person name="Shinohara A."/>
            <person name="Yoshida Y."/>
            <person name="Fujiwara M."/>
            <person name="Mori M."/>
            <person name="Tomita M."/>
            <person name="Arakawa K."/>
        </authorList>
    </citation>
    <scope>NUCLEOTIDE SEQUENCE [LARGE SCALE GENOMIC DNA]</scope>
</reference>
<dbReference type="CDD" id="cd18186">
    <property type="entry name" value="BTB_POZ_ZBTB_KLHL-like"/>
    <property type="match status" value="1"/>
</dbReference>
<protein>
    <submittedName>
        <fullName evidence="2">Speckle-type POZ protein-like B</fullName>
    </submittedName>
</protein>
<evidence type="ECO:0000259" key="1">
    <source>
        <dbReference type="PROSITE" id="PS50097"/>
    </source>
</evidence>
<accession>A0A4Y2PH52</accession>
<dbReference type="Proteomes" id="UP000499080">
    <property type="component" value="Unassembled WGS sequence"/>
</dbReference>
<sequence length="215" mass="24654">MDVPGLLSNGKFKRQMQYRSQEQLSKYFERVLNTKSSCFADVTLKCGGVSIPAHKIILSARSPVFAAMFANPMKESRENEVDITDIDESVLRALLLFMYTGKTSDLTVSSAADLFFGADKYQLPGLKTACSYFLKDSMSPQSVWRILAIGDLHDRELKSFAVEYICNKYDEFSVLENMQEWKALRRERPDLAIDVLVSWIKSREQKKKRKKPKRS</sequence>
<dbReference type="Gene3D" id="3.30.710.10">
    <property type="entry name" value="Potassium Channel Kv1.1, Chain A"/>
    <property type="match status" value="1"/>
</dbReference>
<comment type="caution">
    <text evidence="2">The sequence shown here is derived from an EMBL/GenBank/DDBJ whole genome shotgun (WGS) entry which is preliminary data.</text>
</comment>
<dbReference type="FunFam" id="3.30.710.10:FF:000159">
    <property type="entry name" value="Speckle-type POZ protein B"/>
    <property type="match status" value="1"/>
</dbReference>
<dbReference type="SUPFAM" id="SSF54695">
    <property type="entry name" value="POZ domain"/>
    <property type="match status" value="1"/>
</dbReference>
<dbReference type="Pfam" id="PF00651">
    <property type="entry name" value="BTB"/>
    <property type="match status" value="1"/>
</dbReference>